<dbReference type="KEGG" id="cmax:111495478"/>
<organism evidence="1 2">
    <name type="scientific">Cucurbita maxima</name>
    <name type="common">Pumpkin</name>
    <name type="synonym">Winter squash</name>
    <dbReference type="NCBI Taxonomy" id="3661"/>
    <lineage>
        <taxon>Eukaryota</taxon>
        <taxon>Viridiplantae</taxon>
        <taxon>Streptophyta</taxon>
        <taxon>Embryophyta</taxon>
        <taxon>Tracheophyta</taxon>
        <taxon>Spermatophyta</taxon>
        <taxon>Magnoliopsida</taxon>
        <taxon>eudicotyledons</taxon>
        <taxon>Gunneridae</taxon>
        <taxon>Pentapetalae</taxon>
        <taxon>rosids</taxon>
        <taxon>fabids</taxon>
        <taxon>Cucurbitales</taxon>
        <taxon>Cucurbitaceae</taxon>
        <taxon>Cucurbiteae</taxon>
        <taxon>Cucurbita</taxon>
    </lineage>
</organism>
<dbReference type="GeneID" id="111495478"/>
<dbReference type="RefSeq" id="XP_023001310.1">
    <property type="nucleotide sequence ID" value="XM_023145542.1"/>
</dbReference>
<keyword evidence="1" id="KW-1185">Reference proteome</keyword>
<dbReference type="InterPro" id="IPR012337">
    <property type="entry name" value="RNaseH-like_sf"/>
</dbReference>
<dbReference type="SUPFAM" id="SSF53098">
    <property type="entry name" value="Ribonuclease H-like"/>
    <property type="match status" value="1"/>
</dbReference>
<protein>
    <submittedName>
        <fullName evidence="2">Uncharacterized protein LOC111495478</fullName>
    </submittedName>
</protein>
<evidence type="ECO:0000313" key="2">
    <source>
        <dbReference type="RefSeq" id="XP_023001310.1"/>
    </source>
</evidence>
<accession>A0A6J1KKU6</accession>
<proteinExistence type="predicted"/>
<name>A0A6J1KKU6_CUCMA</name>
<dbReference type="AlphaFoldDB" id="A0A6J1KKU6"/>
<reference evidence="2" key="1">
    <citation type="submission" date="2025-08" db="UniProtKB">
        <authorList>
            <consortium name="RefSeq"/>
        </authorList>
    </citation>
    <scope>IDENTIFICATION</scope>
    <source>
        <tissue evidence="2">Young leaves</tissue>
    </source>
</reference>
<dbReference type="Proteomes" id="UP000504608">
    <property type="component" value="Unplaced"/>
</dbReference>
<evidence type="ECO:0000313" key="1">
    <source>
        <dbReference type="Proteomes" id="UP000504608"/>
    </source>
</evidence>
<gene>
    <name evidence="2" type="primary">LOC111495478</name>
</gene>
<sequence>MNQTLIEKVRCILSQAGLSKAFWAEALSYAVHLVNRLPVSGNGGRTPLETQSWILEQKKPSLWALAKKIENNDEALKQVEKVVFSPDVVAPTEEPIDQVNNNFDVLEQKEQSLEEQSLVNERVEEPESIAKNRPRRVIRKPARFDDTIAYAFSIIDGVPNLRIEA</sequence>
<dbReference type="OrthoDB" id="6776856at2759"/>